<dbReference type="EMBL" id="WBMT01000008">
    <property type="protein sequence ID" value="KAB2348047.1"/>
    <property type="molecule type" value="Genomic_DNA"/>
</dbReference>
<proteinExistence type="predicted"/>
<reference evidence="1 2" key="1">
    <citation type="submission" date="2019-09" db="EMBL/GenBank/DDBJ databases">
        <title>Actinomadura physcomitrii sp. nov., a novel actinomycete isolated from moss [Physcomitrium sphaericum (Ludw) Fuernr].</title>
        <authorList>
            <person name="Zhuang X."/>
            <person name="Liu C."/>
        </authorList>
    </citation>
    <scope>NUCLEOTIDE SEQUENCE [LARGE SCALE GENOMIC DNA]</scope>
    <source>
        <strain evidence="1 2">HMC1</strain>
    </source>
</reference>
<organism evidence="1 2">
    <name type="scientific">Actinomadura rudentiformis</name>
    <dbReference type="NCBI Taxonomy" id="359158"/>
    <lineage>
        <taxon>Bacteria</taxon>
        <taxon>Bacillati</taxon>
        <taxon>Actinomycetota</taxon>
        <taxon>Actinomycetes</taxon>
        <taxon>Streptosporangiales</taxon>
        <taxon>Thermomonosporaceae</taxon>
        <taxon>Actinomadura</taxon>
    </lineage>
</organism>
<dbReference type="AlphaFoldDB" id="A0A6H9YZC9"/>
<protein>
    <submittedName>
        <fullName evidence="1">Uncharacterized protein</fullName>
    </submittedName>
</protein>
<evidence type="ECO:0000313" key="2">
    <source>
        <dbReference type="Proteomes" id="UP000468735"/>
    </source>
</evidence>
<sequence length="136" mass="15280">MPSRNRRLGSGVSWPITLTDVVDGLGEQYEFVKRPKFCVGGVADSPLAVEWVPAHSFNFGMGGYHPDVVGIHINIRPVRSADRAAVRSLLLTLALPQLRDWIARSQVATETWKDDLHTCRWTCDDEEVRLVGEWPL</sequence>
<dbReference type="RefSeq" id="WP_151561753.1">
    <property type="nucleotide sequence ID" value="NZ_WBMT01000008.1"/>
</dbReference>
<dbReference type="OrthoDB" id="3870468at2"/>
<evidence type="ECO:0000313" key="1">
    <source>
        <dbReference type="EMBL" id="KAB2348047.1"/>
    </source>
</evidence>
<accession>A0A6H9YZC9</accession>
<keyword evidence="2" id="KW-1185">Reference proteome</keyword>
<comment type="caution">
    <text evidence="1">The sequence shown here is derived from an EMBL/GenBank/DDBJ whole genome shotgun (WGS) entry which is preliminary data.</text>
</comment>
<gene>
    <name evidence="1" type="ORF">F8566_19475</name>
</gene>
<dbReference type="Proteomes" id="UP000468735">
    <property type="component" value="Unassembled WGS sequence"/>
</dbReference>
<name>A0A6H9YZC9_9ACTN</name>